<feature type="region of interest" description="Disordered" evidence="1">
    <location>
        <begin position="18"/>
        <end position="41"/>
    </location>
</feature>
<feature type="signal peptide" evidence="2">
    <location>
        <begin position="1"/>
        <end position="19"/>
    </location>
</feature>
<reference evidence="3 4" key="1">
    <citation type="journal article" date="2023" name="Commun. Biol.">
        <title>Genome analysis of Parmales, the sister group of diatoms, reveals the evolutionary specialization of diatoms from phago-mixotrophs to photoautotrophs.</title>
        <authorList>
            <person name="Ban H."/>
            <person name="Sato S."/>
            <person name="Yoshikawa S."/>
            <person name="Yamada K."/>
            <person name="Nakamura Y."/>
            <person name="Ichinomiya M."/>
            <person name="Sato N."/>
            <person name="Blanc-Mathieu R."/>
            <person name="Endo H."/>
            <person name="Kuwata A."/>
            <person name="Ogata H."/>
        </authorList>
    </citation>
    <scope>NUCLEOTIDE SEQUENCE [LARGE SCALE GENOMIC DNA]</scope>
</reference>
<feature type="region of interest" description="Disordered" evidence="1">
    <location>
        <begin position="67"/>
        <end position="90"/>
    </location>
</feature>
<evidence type="ECO:0000256" key="2">
    <source>
        <dbReference type="SAM" id="SignalP"/>
    </source>
</evidence>
<gene>
    <name evidence="3" type="ORF">TeGR_g11373</name>
</gene>
<keyword evidence="2" id="KW-0732">Signal</keyword>
<comment type="caution">
    <text evidence="3">The sequence shown here is derived from an EMBL/GenBank/DDBJ whole genome shotgun (WGS) entry which is preliminary data.</text>
</comment>
<accession>A0ABQ6MRH9</accession>
<name>A0ABQ6MRH9_9STRA</name>
<evidence type="ECO:0000313" key="4">
    <source>
        <dbReference type="Proteomes" id="UP001165060"/>
    </source>
</evidence>
<sequence>MPRLAPALLLALLLPAAAPFSPAPPFKPRGPGEGLKDKPVDRKGALVGGLLGGYTLFELSGGARKLKEMGGGAAKPGGGRNATKGATKGK</sequence>
<keyword evidence="4" id="KW-1185">Reference proteome</keyword>
<protein>
    <submittedName>
        <fullName evidence="3">Uncharacterized protein</fullName>
    </submittedName>
</protein>
<evidence type="ECO:0000256" key="1">
    <source>
        <dbReference type="SAM" id="MobiDB-lite"/>
    </source>
</evidence>
<organism evidence="3 4">
    <name type="scientific">Tetraparma gracilis</name>
    <dbReference type="NCBI Taxonomy" id="2962635"/>
    <lineage>
        <taxon>Eukaryota</taxon>
        <taxon>Sar</taxon>
        <taxon>Stramenopiles</taxon>
        <taxon>Ochrophyta</taxon>
        <taxon>Bolidophyceae</taxon>
        <taxon>Parmales</taxon>
        <taxon>Triparmaceae</taxon>
        <taxon>Tetraparma</taxon>
    </lineage>
</organism>
<evidence type="ECO:0000313" key="3">
    <source>
        <dbReference type="EMBL" id="GMI30687.1"/>
    </source>
</evidence>
<feature type="chain" id="PRO_5046109353" evidence="2">
    <location>
        <begin position="20"/>
        <end position="90"/>
    </location>
</feature>
<dbReference type="EMBL" id="BRYB01004422">
    <property type="protein sequence ID" value="GMI30687.1"/>
    <property type="molecule type" value="Genomic_DNA"/>
</dbReference>
<dbReference type="Proteomes" id="UP001165060">
    <property type="component" value="Unassembled WGS sequence"/>
</dbReference>
<feature type="compositionally biased region" description="Gly residues" evidence="1">
    <location>
        <begin position="69"/>
        <end position="80"/>
    </location>
</feature>
<proteinExistence type="predicted"/>